<dbReference type="GO" id="GO:0022857">
    <property type="term" value="F:transmembrane transporter activity"/>
    <property type="evidence" value="ECO:0007669"/>
    <property type="project" value="UniProtKB-UniRule"/>
</dbReference>
<evidence type="ECO:0000256" key="7">
    <source>
        <dbReference type="ARBA" id="ARBA00023136"/>
    </source>
</evidence>
<sequence>MALAPRWEAATGRVMERMARGLAYFGGFLLAAVAGMVCVSIIGRALDGFGLSPIKGDYELVEAGCAIAVFAFLPWCQLKRGHVAVDIVVQNMHPRVKAFSGLVGDILLAIVAYVILWRIWLGFGEKFPYGSDGLRAWFGFGPRPFFPETTYELEIPTWIPYGLSVLGAALFFVVALYTVWRSINWVSVGYEAAA</sequence>
<evidence type="ECO:0000256" key="4">
    <source>
        <dbReference type="ARBA" id="ARBA00022519"/>
    </source>
</evidence>
<feature type="transmembrane region" description="Helical" evidence="9">
    <location>
        <begin position="99"/>
        <end position="120"/>
    </location>
</feature>
<feature type="transmembrane region" description="Helical" evidence="9">
    <location>
        <begin position="58"/>
        <end position="78"/>
    </location>
</feature>
<reference evidence="11 12" key="1">
    <citation type="submission" date="2018-10" db="EMBL/GenBank/DDBJ databases">
        <authorList>
            <person name="Jung H.S."/>
            <person name="Jeon C.O."/>
        </authorList>
    </citation>
    <scope>NUCLEOTIDE SEQUENCE [LARGE SCALE GENOMIC DNA]</scope>
    <source>
        <strain evidence="11 12">MA-7-27</strain>
    </source>
</reference>
<protein>
    <recommendedName>
        <fullName evidence="9">TRAP transporter small permease protein</fullName>
    </recommendedName>
</protein>
<dbReference type="AlphaFoldDB" id="A0A3L9YHV7"/>
<evidence type="ECO:0000256" key="5">
    <source>
        <dbReference type="ARBA" id="ARBA00022692"/>
    </source>
</evidence>
<dbReference type="Proteomes" id="UP000281343">
    <property type="component" value="Unassembled WGS sequence"/>
</dbReference>
<evidence type="ECO:0000259" key="10">
    <source>
        <dbReference type="Pfam" id="PF04290"/>
    </source>
</evidence>
<dbReference type="PANTHER" id="PTHR35011">
    <property type="entry name" value="2,3-DIKETO-L-GULONATE TRAP TRANSPORTER SMALL PERMEASE PROTEIN YIAM"/>
    <property type="match status" value="1"/>
</dbReference>
<keyword evidence="3" id="KW-1003">Cell membrane</keyword>
<comment type="subunit">
    <text evidence="9">The complex comprises the extracytoplasmic solute receptor protein and the two transmembrane proteins.</text>
</comment>
<evidence type="ECO:0000256" key="6">
    <source>
        <dbReference type="ARBA" id="ARBA00022989"/>
    </source>
</evidence>
<evidence type="ECO:0000256" key="1">
    <source>
        <dbReference type="ARBA" id="ARBA00004429"/>
    </source>
</evidence>
<dbReference type="Pfam" id="PF04290">
    <property type="entry name" value="DctQ"/>
    <property type="match status" value="1"/>
</dbReference>
<keyword evidence="6 9" id="KW-1133">Transmembrane helix</keyword>
<feature type="transmembrane region" description="Helical" evidence="9">
    <location>
        <begin position="21"/>
        <end position="46"/>
    </location>
</feature>
<keyword evidence="4 9" id="KW-0997">Cell inner membrane</keyword>
<feature type="domain" description="Tripartite ATP-independent periplasmic transporters DctQ component" evidence="10">
    <location>
        <begin position="34"/>
        <end position="183"/>
    </location>
</feature>
<keyword evidence="5 9" id="KW-0812">Transmembrane</keyword>
<dbReference type="InterPro" id="IPR007387">
    <property type="entry name" value="TRAP_DctQ"/>
</dbReference>
<evidence type="ECO:0000256" key="3">
    <source>
        <dbReference type="ARBA" id="ARBA00022475"/>
    </source>
</evidence>
<dbReference type="GO" id="GO:0005886">
    <property type="term" value="C:plasma membrane"/>
    <property type="evidence" value="ECO:0007669"/>
    <property type="project" value="UniProtKB-SubCell"/>
</dbReference>
<evidence type="ECO:0000313" key="11">
    <source>
        <dbReference type="EMBL" id="RMA42430.1"/>
    </source>
</evidence>
<comment type="caution">
    <text evidence="11">The sequence shown here is derived from an EMBL/GenBank/DDBJ whole genome shotgun (WGS) entry which is preliminary data.</text>
</comment>
<name>A0A3L9YHV7_9RHOB</name>
<comment type="subcellular location">
    <subcellularLocation>
        <location evidence="1 9">Cell inner membrane</location>
        <topology evidence="1 9">Multi-pass membrane protein</topology>
    </subcellularLocation>
</comment>
<accession>A0A3L9YHV7</accession>
<evidence type="ECO:0000256" key="9">
    <source>
        <dbReference type="RuleBase" id="RU369079"/>
    </source>
</evidence>
<evidence type="ECO:0000256" key="8">
    <source>
        <dbReference type="ARBA" id="ARBA00038436"/>
    </source>
</evidence>
<organism evidence="11 12">
    <name type="scientific">Rhodophyticola porphyridii</name>
    <dbReference type="NCBI Taxonomy" id="1852017"/>
    <lineage>
        <taxon>Bacteria</taxon>
        <taxon>Pseudomonadati</taxon>
        <taxon>Pseudomonadota</taxon>
        <taxon>Alphaproteobacteria</taxon>
        <taxon>Rhodobacterales</taxon>
        <taxon>Roseobacteraceae</taxon>
        <taxon>Rhodophyticola</taxon>
    </lineage>
</organism>
<feature type="transmembrane region" description="Helical" evidence="9">
    <location>
        <begin position="158"/>
        <end position="180"/>
    </location>
</feature>
<keyword evidence="12" id="KW-1185">Reference proteome</keyword>
<gene>
    <name evidence="11" type="ORF">D9R08_10055</name>
</gene>
<dbReference type="EMBL" id="RCNT01000004">
    <property type="protein sequence ID" value="RMA42430.1"/>
    <property type="molecule type" value="Genomic_DNA"/>
</dbReference>
<comment type="similarity">
    <text evidence="8 9">Belongs to the TRAP transporter small permease family.</text>
</comment>
<dbReference type="OrthoDB" id="6183232at2"/>
<comment type="function">
    <text evidence="9">Part of the tripartite ATP-independent periplasmic (TRAP) transport system.</text>
</comment>
<proteinExistence type="inferred from homology"/>
<evidence type="ECO:0000313" key="12">
    <source>
        <dbReference type="Proteomes" id="UP000281343"/>
    </source>
</evidence>
<dbReference type="GO" id="GO:0015740">
    <property type="term" value="P:C4-dicarboxylate transport"/>
    <property type="evidence" value="ECO:0007669"/>
    <property type="project" value="TreeGrafter"/>
</dbReference>
<dbReference type="RefSeq" id="WP_121897910.1">
    <property type="nucleotide sequence ID" value="NZ_RCNT01000004.1"/>
</dbReference>
<keyword evidence="7 9" id="KW-0472">Membrane</keyword>
<dbReference type="InterPro" id="IPR055348">
    <property type="entry name" value="DctQ"/>
</dbReference>
<evidence type="ECO:0000256" key="2">
    <source>
        <dbReference type="ARBA" id="ARBA00022448"/>
    </source>
</evidence>
<dbReference type="PANTHER" id="PTHR35011:SF10">
    <property type="entry name" value="TRAP TRANSPORTER SMALL PERMEASE PROTEIN"/>
    <property type="match status" value="1"/>
</dbReference>
<keyword evidence="2 9" id="KW-0813">Transport</keyword>